<evidence type="ECO:0000259" key="7">
    <source>
        <dbReference type="Pfam" id="PF09335"/>
    </source>
</evidence>
<comment type="similarity">
    <text evidence="6">Belongs to the TVP38/TMEM64 family.</text>
</comment>
<evidence type="ECO:0000256" key="5">
    <source>
        <dbReference type="ARBA" id="ARBA00023136"/>
    </source>
</evidence>
<keyword evidence="2 6" id="KW-1003">Cell membrane</keyword>
<evidence type="ECO:0000256" key="2">
    <source>
        <dbReference type="ARBA" id="ARBA00022475"/>
    </source>
</evidence>
<evidence type="ECO:0000256" key="4">
    <source>
        <dbReference type="ARBA" id="ARBA00022989"/>
    </source>
</evidence>
<dbReference type="GO" id="GO:0005886">
    <property type="term" value="C:plasma membrane"/>
    <property type="evidence" value="ECO:0007669"/>
    <property type="project" value="UniProtKB-SubCell"/>
</dbReference>
<dbReference type="RefSeq" id="WP_073296961.1">
    <property type="nucleotide sequence ID" value="NZ_FQUF01000011.1"/>
</dbReference>
<comment type="subcellular location">
    <subcellularLocation>
        <location evidence="1 6">Cell membrane</location>
        <topology evidence="1 6">Multi-pass membrane protein</topology>
    </subcellularLocation>
</comment>
<dbReference type="InterPro" id="IPR032816">
    <property type="entry name" value="VTT_dom"/>
</dbReference>
<evidence type="ECO:0000313" key="9">
    <source>
        <dbReference type="Proteomes" id="UP000184128"/>
    </source>
</evidence>
<reference evidence="8 9" key="1">
    <citation type="submission" date="2016-11" db="EMBL/GenBank/DDBJ databases">
        <authorList>
            <person name="Jaros S."/>
            <person name="Januszkiewicz K."/>
            <person name="Wedrychowicz H."/>
        </authorList>
    </citation>
    <scope>NUCLEOTIDE SEQUENCE [LARGE SCALE GENOMIC DNA]</scope>
    <source>
        <strain evidence="8 9">DSM 15692</strain>
    </source>
</reference>
<feature type="domain" description="VTT" evidence="7">
    <location>
        <begin position="85"/>
        <end position="200"/>
    </location>
</feature>
<dbReference type="OrthoDB" id="371137at2"/>
<evidence type="ECO:0000256" key="1">
    <source>
        <dbReference type="ARBA" id="ARBA00004651"/>
    </source>
</evidence>
<feature type="transmembrane region" description="Helical" evidence="6">
    <location>
        <begin position="65"/>
        <end position="88"/>
    </location>
</feature>
<keyword evidence="9" id="KW-1185">Reference proteome</keyword>
<sequence>MSQQFPEDFSQVHTQDKHKEIVQFGLHLLNLLGIVLTLYALYWGFKSQVFTQEEALRDLLATLGPAAPIGFILIQIIQTVIPIIPGALTIPMGTMIFGMGYGFVLNFIGIMVGSVMNFMLARKFGRPLVEMIIDEKQFNKYITWLDEKNRFDKLFTFGMFFPFSPADFLCYLAGLSNISFYKYLLILTTGKPFTLFIYSYGTMGMLTLFFQFFN</sequence>
<dbReference type="PANTHER" id="PTHR12677:SF49">
    <property type="entry name" value="TVP38_TMEM64 FAMILY MEMBRANE PROTEIN"/>
    <property type="match status" value="1"/>
</dbReference>
<feature type="transmembrane region" description="Helical" evidence="6">
    <location>
        <begin position="100"/>
        <end position="121"/>
    </location>
</feature>
<dbReference type="PANTHER" id="PTHR12677">
    <property type="entry name" value="GOLGI APPARATUS MEMBRANE PROTEIN TVP38-RELATED"/>
    <property type="match status" value="1"/>
</dbReference>
<dbReference type="AlphaFoldDB" id="A0A1M4VBX3"/>
<dbReference type="STRING" id="1121025.SAMN02745249_00871"/>
<gene>
    <name evidence="8" type="ORF">SAMN02745249_00871</name>
</gene>
<feature type="transmembrane region" description="Helical" evidence="6">
    <location>
        <begin position="154"/>
        <end position="174"/>
    </location>
</feature>
<dbReference type="InterPro" id="IPR015414">
    <property type="entry name" value="TMEM64"/>
</dbReference>
<dbReference type="Proteomes" id="UP000184128">
    <property type="component" value="Unassembled WGS sequence"/>
</dbReference>
<feature type="transmembrane region" description="Helical" evidence="6">
    <location>
        <begin position="195"/>
        <end position="213"/>
    </location>
</feature>
<keyword evidence="5 6" id="KW-0472">Membrane</keyword>
<protein>
    <recommendedName>
        <fullName evidence="6">TVP38/TMEM64 family membrane protein</fullName>
    </recommendedName>
</protein>
<feature type="transmembrane region" description="Helical" evidence="6">
    <location>
        <begin position="21"/>
        <end position="45"/>
    </location>
</feature>
<dbReference type="EMBL" id="FQUF01000011">
    <property type="protein sequence ID" value="SHE66427.1"/>
    <property type="molecule type" value="Genomic_DNA"/>
</dbReference>
<evidence type="ECO:0000256" key="3">
    <source>
        <dbReference type="ARBA" id="ARBA00022692"/>
    </source>
</evidence>
<keyword evidence="3 6" id="KW-0812">Transmembrane</keyword>
<accession>A0A1M4VBX3</accession>
<keyword evidence="4 6" id="KW-1133">Transmembrane helix</keyword>
<evidence type="ECO:0000256" key="6">
    <source>
        <dbReference type="RuleBase" id="RU366058"/>
    </source>
</evidence>
<organism evidence="8 9">
    <name type="scientific">Atopostipes suicloacalis DSM 15692</name>
    <dbReference type="NCBI Taxonomy" id="1121025"/>
    <lineage>
        <taxon>Bacteria</taxon>
        <taxon>Bacillati</taxon>
        <taxon>Bacillota</taxon>
        <taxon>Bacilli</taxon>
        <taxon>Lactobacillales</taxon>
        <taxon>Carnobacteriaceae</taxon>
        <taxon>Atopostipes</taxon>
    </lineage>
</organism>
<name>A0A1M4VBX3_9LACT</name>
<dbReference type="Pfam" id="PF09335">
    <property type="entry name" value="VTT_dom"/>
    <property type="match status" value="1"/>
</dbReference>
<evidence type="ECO:0000313" key="8">
    <source>
        <dbReference type="EMBL" id="SHE66427.1"/>
    </source>
</evidence>
<proteinExistence type="inferred from homology"/>